<dbReference type="EMBL" id="CP049801">
    <property type="protein sequence ID" value="QIO04478.1"/>
    <property type="molecule type" value="Genomic_DNA"/>
</dbReference>
<dbReference type="Pfam" id="PF10011">
    <property type="entry name" value="DUF2254"/>
    <property type="match status" value="1"/>
</dbReference>
<gene>
    <name evidence="2" type="ORF">G8E00_00140</name>
</gene>
<dbReference type="Proteomes" id="UP000502297">
    <property type="component" value="Chromosome"/>
</dbReference>
<keyword evidence="1" id="KW-0812">Transmembrane</keyword>
<keyword evidence="1" id="KW-1133">Transmembrane helix</keyword>
<reference evidence="2 3" key="1">
    <citation type="submission" date="2020-03" db="EMBL/GenBank/DDBJ databases">
        <authorList>
            <person name="Zhu W."/>
        </authorList>
    </citation>
    <scope>NUCLEOTIDE SEQUENCE [LARGE SCALE GENOMIC DNA]</scope>
    <source>
        <strain evidence="2 3">323-1</strain>
    </source>
</reference>
<feature type="transmembrane region" description="Helical" evidence="1">
    <location>
        <begin position="103"/>
        <end position="127"/>
    </location>
</feature>
<protein>
    <submittedName>
        <fullName evidence="2">DUF2254 domain-containing protein</fullName>
    </submittedName>
</protein>
<dbReference type="AlphaFoldDB" id="A0A6G8RRR6"/>
<accession>A0A6G8RRR6</accession>
<evidence type="ECO:0000313" key="3">
    <source>
        <dbReference type="Proteomes" id="UP000502297"/>
    </source>
</evidence>
<organism evidence="2 3">
    <name type="scientific">Acinetobacter shaoyimingii</name>
    <dbReference type="NCBI Taxonomy" id="2715164"/>
    <lineage>
        <taxon>Bacteria</taxon>
        <taxon>Pseudomonadati</taxon>
        <taxon>Pseudomonadota</taxon>
        <taxon>Gammaproteobacteria</taxon>
        <taxon>Moraxellales</taxon>
        <taxon>Moraxellaceae</taxon>
        <taxon>Acinetobacter</taxon>
    </lineage>
</organism>
<feature type="transmembrane region" description="Helical" evidence="1">
    <location>
        <begin position="21"/>
        <end position="41"/>
    </location>
</feature>
<keyword evidence="3" id="KW-1185">Reference proteome</keyword>
<keyword evidence="1" id="KW-0472">Membrane</keyword>
<feature type="transmembrane region" description="Helical" evidence="1">
    <location>
        <begin position="133"/>
        <end position="151"/>
    </location>
</feature>
<feature type="transmembrane region" description="Helical" evidence="1">
    <location>
        <begin position="61"/>
        <end position="82"/>
    </location>
</feature>
<proteinExistence type="predicted"/>
<name>A0A6G8RRR6_9GAMM</name>
<dbReference type="RefSeq" id="WP_166221189.1">
    <property type="nucleotide sequence ID" value="NZ_CP049801.1"/>
</dbReference>
<sequence length="436" mass="48713">MWFKLKIWLKNPSENLWLTPALGAIFATFFSLFATFSRYFIPSNAVPNISIETLSSLLDIIASSMLAVTTFSLSIMVAAFASASSSGTPRAYKLMMSDDNTRLAITSFISAFIYAVIAKIALGLQYYGTSGRFILFVSTILVLIYLIYTLIRWVHTLSKLGTLTTTIDKIEQAASEALIEYRTQPNYGATGQKPSKTPTFEVYSAKTGYLTHFDIIGLEELASAQDLHFHLNVSPGKFLDPQTPIILVYAQNHLTKEEQDSLQLQITNKFIIEANRSFLQDPRFGLLVMSEVGQKAMSSAINDVGSGISAINALTRILIDSQPHAEVNKLDYPHMSMHQFDIKELIFGSFAPMARDCVNNIELNVRMLKSLAMIQQNVPEPELKVAAEEMAINIVKHCLTQFEFEPDREILIETFNAQFPHSSIEQANSIHLNDID</sequence>
<dbReference type="InterPro" id="IPR018723">
    <property type="entry name" value="DUF2254_membrane"/>
</dbReference>
<evidence type="ECO:0000256" key="1">
    <source>
        <dbReference type="SAM" id="Phobius"/>
    </source>
</evidence>
<dbReference type="KEGG" id="asha:G8E00_00140"/>
<evidence type="ECO:0000313" key="2">
    <source>
        <dbReference type="EMBL" id="QIO04478.1"/>
    </source>
</evidence>